<gene>
    <name evidence="2" type="ORF">H9L14_03940</name>
</gene>
<proteinExistence type="predicted"/>
<protein>
    <submittedName>
        <fullName evidence="2">Uncharacterized protein</fullName>
    </submittedName>
</protein>
<keyword evidence="3" id="KW-1185">Reference proteome</keyword>
<dbReference type="Proteomes" id="UP000516105">
    <property type="component" value="Chromosome"/>
</dbReference>
<name>A0ABX6TFH8_9SPHN</name>
<accession>A0ABX6TFH8</accession>
<feature type="region of interest" description="Disordered" evidence="1">
    <location>
        <begin position="194"/>
        <end position="243"/>
    </location>
</feature>
<dbReference type="RefSeq" id="WP_187709306.1">
    <property type="nucleotide sequence ID" value="NZ_CP060782.1"/>
</dbReference>
<sequence>MGAPVGDMKAVDNTSAEALLDAFKEISPAERRRHATVFNYWLSIRGDRPFPPIRDLDPLEISDAGPCSILLEVMGGGDDADIRHLGHALKDGNQKIERISEAARPSLLSCIANQLPIVASSRQPIAFEDNFPSGDSTTHCWITLLPFSSTGKWIDYVYGFVSLKGAGAAAEEPVAAEDAEVAEVAEEKIVEPVEEAAEPAAELVEESAELEEPQAEVVEPEAEVLEAEPEPAPEPEAKPRRPGFSAKIFDALAGVEGFYGNIVKMDPKLPSTEDELQSEPEAVEQEAELEASAEPEVASEPEPEVEAEEAFEEEMAPEPEAVVEEVVEDPIHDEEIAEEPVEKSAEAIAKDAVVVTSGPEGTLQNKLAEVRSKADEARMAKIRSNLALYEGLSAAYDFALDAEESADEYLKLVEDQGLKIQLRSPMKPVVKLAFDGMCDDATISQLEAVLAWALKQDLPRGSLAARIEEAGGIAPILNGQAKAA</sequence>
<feature type="compositionally biased region" description="Acidic residues" evidence="1">
    <location>
        <begin position="194"/>
        <end position="233"/>
    </location>
</feature>
<feature type="region of interest" description="Disordered" evidence="1">
    <location>
        <begin position="269"/>
        <end position="319"/>
    </location>
</feature>
<organism evidence="2 3">
    <name type="scientific">Sphingomonas sediminicola</name>
    <dbReference type="NCBI Taxonomy" id="386874"/>
    <lineage>
        <taxon>Bacteria</taxon>
        <taxon>Pseudomonadati</taxon>
        <taxon>Pseudomonadota</taxon>
        <taxon>Alphaproteobacteria</taxon>
        <taxon>Sphingomonadales</taxon>
        <taxon>Sphingomonadaceae</taxon>
        <taxon>Sphingomonas</taxon>
    </lineage>
</organism>
<dbReference type="EMBL" id="CP060782">
    <property type="protein sequence ID" value="QNP46353.1"/>
    <property type="molecule type" value="Genomic_DNA"/>
</dbReference>
<reference evidence="2 3" key="1">
    <citation type="submission" date="2020-08" db="EMBL/GenBank/DDBJ databases">
        <title>Genome sequence of Sphingomonas sediminicola KACC 15039T.</title>
        <authorList>
            <person name="Hyun D.-W."/>
            <person name="Bae J.-W."/>
        </authorList>
    </citation>
    <scope>NUCLEOTIDE SEQUENCE [LARGE SCALE GENOMIC DNA]</scope>
    <source>
        <strain evidence="2 3">KACC 15039</strain>
    </source>
</reference>
<evidence type="ECO:0000256" key="1">
    <source>
        <dbReference type="SAM" id="MobiDB-lite"/>
    </source>
</evidence>
<feature type="compositionally biased region" description="Acidic residues" evidence="1">
    <location>
        <begin position="272"/>
        <end position="319"/>
    </location>
</feature>
<evidence type="ECO:0000313" key="3">
    <source>
        <dbReference type="Proteomes" id="UP000516105"/>
    </source>
</evidence>
<evidence type="ECO:0000313" key="2">
    <source>
        <dbReference type="EMBL" id="QNP46353.1"/>
    </source>
</evidence>